<dbReference type="SUPFAM" id="SSF144232">
    <property type="entry name" value="HIT/MYND zinc finger-like"/>
    <property type="match status" value="1"/>
</dbReference>
<dbReference type="FunFam" id="2.60.120.620:FF:000005">
    <property type="entry name" value="Egl nine homolog 1"/>
    <property type="match status" value="1"/>
</dbReference>
<sequence>MAVATGVRDEVNVCNLCGALENLSLCGGCRDAWYCSKAHQREDWRDHKQTCNKSKAEKSGSSHLDSEHNHRHKTSKHTDSSTTVLNDSEIHPSGLLQTIPSKESELQAASCEVTVSEKNTSKSHRSILKQNTNTSTEDSCASGSKLNATQTHSKSKTKEKSKHEKGHLPTISENGPTPERYYLNQSTHHINLPSSLKKQWMRQNSHSVTMGLEEKHLSVKETKEQYLSILWARFQELACYVLECLTKYGICAIDKFLGEATGQEILKEVLQLRAAGIMRQGQLVHGPSSSSNKYIRGDMITWVDESEPRAENIQYLISCMDAVVVQCAKKLEEYTINERTKAMVACYPGHRTKYVRHVDNPNKDGRCITCIYYLNKNWDVKQHGGLLRIYPEGSDQVANIEPKFDRLLFFWSDRRNPHEVEPAFVERFAITVWYYDAKERAEALKRYKAESVAKLKKQAVPLSSKPDSR</sequence>
<feature type="region of interest" description="Disordered" evidence="14">
    <location>
        <begin position="46"/>
        <end position="89"/>
    </location>
</feature>
<dbReference type="SMART" id="SM00702">
    <property type="entry name" value="P4Hc"/>
    <property type="match status" value="1"/>
</dbReference>
<dbReference type="OrthoDB" id="76265at2759"/>
<evidence type="ECO:0000256" key="13">
    <source>
        <dbReference type="PROSITE-ProRule" id="PRU00134"/>
    </source>
</evidence>
<dbReference type="Gene3D" id="2.60.120.620">
    <property type="entry name" value="q2cbj1_9rhob like domain"/>
    <property type="match status" value="1"/>
</dbReference>
<dbReference type="AlphaFoldDB" id="A0A433SRG8"/>
<keyword evidence="9" id="KW-0408">Iron</keyword>
<evidence type="ECO:0000313" key="17">
    <source>
        <dbReference type="EMBL" id="RUS71850.1"/>
    </source>
</evidence>
<dbReference type="GO" id="GO:0071456">
    <property type="term" value="P:cellular response to hypoxia"/>
    <property type="evidence" value="ECO:0007669"/>
    <property type="project" value="TreeGrafter"/>
</dbReference>
<dbReference type="Gene3D" id="6.10.140.2220">
    <property type="match status" value="1"/>
</dbReference>
<dbReference type="GO" id="GO:0031418">
    <property type="term" value="F:L-ascorbic acid binding"/>
    <property type="evidence" value="ECO:0007669"/>
    <property type="project" value="UniProtKB-KW"/>
</dbReference>
<dbReference type="InterPro" id="IPR005123">
    <property type="entry name" value="Oxoglu/Fe-dep_dioxygenase_dom"/>
</dbReference>
<dbReference type="InterPro" id="IPR006620">
    <property type="entry name" value="Pro_4_hyd_alph"/>
</dbReference>
<reference evidence="17 18" key="1">
    <citation type="submission" date="2019-01" db="EMBL/GenBank/DDBJ databases">
        <title>A draft genome assembly of the solar-powered sea slug Elysia chlorotica.</title>
        <authorList>
            <person name="Cai H."/>
            <person name="Li Q."/>
            <person name="Fang X."/>
            <person name="Li J."/>
            <person name="Curtis N.E."/>
            <person name="Altenburger A."/>
            <person name="Shibata T."/>
            <person name="Feng M."/>
            <person name="Maeda T."/>
            <person name="Schwartz J.A."/>
            <person name="Shigenobu S."/>
            <person name="Lundholm N."/>
            <person name="Nishiyama T."/>
            <person name="Yang H."/>
            <person name="Hasebe M."/>
            <person name="Li S."/>
            <person name="Pierce S.K."/>
            <person name="Wang J."/>
        </authorList>
    </citation>
    <scope>NUCLEOTIDE SEQUENCE [LARGE SCALE GENOMIC DNA]</scope>
    <source>
        <strain evidence="17">EC2010</strain>
        <tissue evidence="17">Whole organism of an adult</tissue>
    </source>
</reference>
<dbReference type="PANTHER" id="PTHR12907">
    <property type="entry name" value="EGL NINE HOMOLOG-RELATED"/>
    <property type="match status" value="1"/>
</dbReference>
<dbReference type="PROSITE" id="PS01360">
    <property type="entry name" value="ZF_MYND_1"/>
    <property type="match status" value="1"/>
</dbReference>
<proteinExistence type="predicted"/>
<dbReference type="GO" id="GO:0005634">
    <property type="term" value="C:nucleus"/>
    <property type="evidence" value="ECO:0007669"/>
    <property type="project" value="UniProtKB-SubCell"/>
</dbReference>
<evidence type="ECO:0000256" key="10">
    <source>
        <dbReference type="ARBA" id="ARBA00023242"/>
    </source>
</evidence>
<keyword evidence="6" id="KW-0847">Vitamin C</keyword>
<keyword evidence="18" id="KW-1185">Reference proteome</keyword>
<evidence type="ECO:0000259" key="16">
    <source>
        <dbReference type="PROSITE" id="PS51471"/>
    </source>
</evidence>
<evidence type="ECO:0000256" key="8">
    <source>
        <dbReference type="ARBA" id="ARBA00023002"/>
    </source>
</evidence>
<accession>A0A433SRG8</accession>
<evidence type="ECO:0000256" key="3">
    <source>
        <dbReference type="ARBA" id="ARBA00022723"/>
    </source>
</evidence>
<comment type="subcellular location">
    <subcellularLocation>
        <location evidence="2">Nucleus</location>
    </subcellularLocation>
</comment>
<evidence type="ECO:0000256" key="1">
    <source>
        <dbReference type="ARBA" id="ARBA00001961"/>
    </source>
</evidence>
<dbReference type="InterPro" id="IPR002893">
    <property type="entry name" value="Znf_MYND"/>
</dbReference>
<evidence type="ECO:0000256" key="9">
    <source>
        <dbReference type="ARBA" id="ARBA00023004"/>
    </source>
</evidence>
<dbReference type="STRING" id="188477.A0A433SRG8"/>
<protein>
    <recommendedName>
        <fullName evidence="11">hypoxia-inducible factor-proline dioxygenase</fullName>
        <ecNumber evidence="11">1.14.11.29</ecNumber>
    </recommendedName>
</protein>
<organism evidence="17 18">
    <name type="scientific">Elysia chlorotica</name>
    <name type="common">Eastern emerald elysia</name>
    <name type="synonym">Sea slug</name>
    <dbReference type="NCBI Taxonomy" id="188477"/>
    <lineage>
        <taxon>Eukaryota</taxon>
        <taxon>Metazoa</taxon>
        <taxon>Spiralia</taxon>
        <taxon>Lophotrochozoa</taxon>
        <taxon>Mollusca</taxon>
        <taxon>Gastropoda</taxon>
        <taxon>Heterobranchia</taxon>
        <taxon>Euthyneura</taxon>
        <taxon>Panpulmonata</taxon>
        <taxon>Sacoglossa</taxon>
        <taxon>Placobranchoidea</taxon>
        <taxon>Plakobranchidae</taxon>
        <taxon>Elysia</taxon>
    </lineage>
</organism>
<evidence type="ECO:0000259" key="15">
    <source>
        <dbReference type="PROSITE" id="PS50865"/>
    </source>
</evidence>
<feature type="region of interest" description="Disordered" evidence="14">
    <location>
        <begin position="114"/>
        <end position="181"/>
    </location>
</feature>
<evidence type="ECO:0000256" key="12">
    <source>
        <dbReference type="ARBA" id="ARBA00049134"/>
    </source>
</evidence>
<comment type="cofactor">
    <cofactor evidence="1">
        <name>L-ascorbate</name>
        <dbReference type="ChEBI" id="CHEBI:38290"/>
    </cofactor>
</comment>
<gene>
    <name evidence="17" type="ORF">EGW08_020384</name>
</gene>
<dbReference type="GO" id="GO:0008270">
    <property type="term" value="F:zinc ion binding"/>
    <property type="evidence" value="ECO:0007669"/>
    <property type="project" value="UniProtKB-KW"/>
</dbReference>
<dbReference type="GO" id="GO:0008198">
    <property type="term" value="F:ferrous iron binding"/>
    <property type="evidence" value="ECO:0007669"/>
    <property type="project" value="TreeGrafter"/>
</dbReference>
<evidence type="ECO:0000256" key="6">
    <source>
        <dbReference type="ARBA" id="ARBA00022896"/>
    </source>
</evidence>
<dbReference type="InterPro" id="IPR044862">
    <property type="entry name" value="Pro_4_hyd_alph_FE2OG_OXY"/>
</dbReference>
<dbReference type="EMBL" id="RQTK01001150">
    <property type="protein sequence ID" value="RUS71850.1"/>
    <property type="molecule type" value="Genomic_DNA"/>
</dbReference>
<evidence type="ECO:0000256" key="11">
    <source>
        <dbReference type="ARBA" id="ARBA00039004"/>
    </source>
</evidence>
<dbReference type="GO" id="GO:0160082">
    <property type="term" value="F:hypoxia-inducible factor-proline dioxygenase activity"/>
    <property type="evidence" value="ECO:0007669"/>
    <property type="project" value="UniProtKB-EC"/>
</dbReference>
<dbReference type="EC" id="1.14.11.29" evidence="11"/>
<keyword evidence="10" id="KW-0539">Nucleus</keyword>
<evidence type="ECO:0000313" key="18">
    <source>
        <dbReference type="Proteomes" id="UP000271974"/>
    </source>
</evidence>
<dbReference type="PROSITE" id="PS50865">
    <property type="entry name" value="ZF_MYND_2"/>
    <property type="match status" value="1"/>
</dbReference>
<keyword evidence="4 13" id="KW-0863">Zinc-finger</keyword>
<dbReference type="InterPro" id="IPR051559">
    <property type="entry name" value="HIF_prolyl_hydroxylases"/>
</dbReference>
<evidence type="ECO:0000256" key="14">
    <source>
        <dbReference type="SAM" id="MobiDB-lite"/>
    </source>
</evidence>
<evidence type="ECO:0000256" key="5">
    <source>
        <dbReference type="ARBA" id="ARBA00022833"/>
    </source>
</evidence>
<dbReference type="Proteomes" id="UP000271974">
    <property type="component" value="Unassembled WGS sequence"/>
</dbReference>
<keyword evidence="7" id="KW-0223">Dioxygenase</keyword>
<dbReference type="PROSITE" id="PS51471">
    <property type="entry name" value="FE2OG_OXY"/>
    <property type="match status" value="1"/>
</dbReference>
<dbReference type="PANTHER" id="PTHR12907:SF26">
    <property type="entry name" value="HIF PROLYL HYDROXYLASE, ISOFORM C"/>
    <property type="match status" value="1"/>
</dbReference>
<feature type="compositionally biased region" description="Basic and acidic residues" evidence="14">
    <location>
        <begin position="46"/>
        <end position="68"/>
    </location>
</feature>
<feature type="compositionally biased region" description="Polar residues" evidence="14">
    <location>
        <begin position="128"/>
        <end position="150"/>
    </location>
</feature>
<dbReference type="Pfam" id="PF01753">
    <property type="entry name" value="zf-MYND"/>
    <property type="match status" value="1"/>
</dbReference>
<dbReference type="Pfam" id="PF13640">
    <property type="entry name" value="2OG-FeII_Oxy_3"/>
    <property type="match status" value="1"/>
</dbReference>
<keyword evidence="3" id="KW-0479">Metal-binding</keyword>
<feature type="domain" description="MYND-type" evidence="15">
    <location>
        <begin position="14"/>
        <end position="51"/>
    </location>
</feature>
<keyword evidence="5" id="KW-0862">Zinc</keyword>
<name>A0A433SRG8_ELYCH</name>
<evidence type="ECO:0000256" key="2">
    <source>
        <dbReference type="ARBA" id="ARBA00004123"/>
    </source>
</evidence>
<evidence type="ECO:0000256" key="7">
    <source>
        <dbReference type="ARBA" id="ARBA00022964"/>
    </source>
</evidence>
<comment type="catalytic activity">
    <reaction evidence="12">
        <text>L-prolyl-[hypoxia-inducible factor alpha subunit] + 2-oxoglutarate + O2 = trans-4-hydroxy-L-prolyl-[hypoxia-inducible factor alpha subunit] + succinate + CO2</text>
        <dbReference type="Rhea" id="RHEA:48400"/>
        <dbReference type="Rhea" id="RHEA-COMP:12093"/>
        <dbReference type="Rhea" id="RHEA-COMP:12094"/>
        <dbReference type="ChEBI" id="CHEBI:15379"/>
        <dbReference type="ChEBI" id="CHEBI:16526"/>
        <dbReference type="ChEBI" id="CHEBI:16810"/>
        <dbReference type="ChEBI" id="CHEBI:30031"/>
        <dbReference type="ChEBI" id="CHEBI:50342"/>
        <dbReference type="ChEBI" id="CHEBI:61965"/>
        <dbReference type="EC" id="1.14.11.29"/>
    </reaction>
</comment>
<evidence type="ECO:0000256" key="4">
    <source>
        <dbReference type="ARBA" id="ARBA00022771"/>
    </source>
</evidence>
<keyword evidence="8" id="KW-0560">Oxidoreductase</keyword>
<comment type="caution">
    <text evidence="17">The sequence shown here is derived from an EMBL/GenBank/DDBJ whole genome shotgun (WGS) entry which is preliminary data.</text>
</comment>
<feature type="domain" description="Fe2OG dioxygenase" evidence="16">
    <location>
        <begin position="335"/>
        <end position="436"/>
    </location>
</feature>